<feature type="compositionally biased region" description="Basic and acidic residues" evidence="1">
    <location>
        <begin position="568"/>
        <end position="579"/>
    </location>
</feature>
<protein>
    <submittedName>
        <fullName evidence="2">Uncharacterized protein</fullName>
    </submittedName>
</protein>
<dbReference type="AlphaFoldDB" id="A0A9J6CNU8"/>
<feature type="region of interest" description="Disordered" evidence="1">
    <location>
        <begin position="558"/>
        <end position="586"/>
    </location>
</feature>
<name>A0A9J6CNU8_POLVA</name>
<accession>A0A9J6CNU8</accession>
<gene>
    <name evidence="2" type="ORF">PVAND_012817</name>
</gene>
<dbReference type="Proteomes" id="UP001107558">
    <property type="component" value="Chromosome 1"/>
</dbReference>
<keyword evidence="3" id="KW-1185">Reference proteome</keyword>
<organism evidence="2 3">
    <name type="scientific">Polypedilum vanderplanki</name>
    <name type="common">Sleeping chironomid midge</name>
    <dbReference type="NCBI Taxonomy" id="319348"/>
    <lineage>
        <taxon>Eukaryota</taxon>
        <taxon>Metazoa</taxon>
        <taxon>Ecdysozoa</taxon>
        <taxon>Arthropoda</taxon>
        <taxon>Hexapoda</taxon>
        <taxon>Insecta</taxon>
        <taxon>Pterygota</taxon>
        <taxon>Neoptera</taxon>
        <taxon>Endopterygota</taxon>
        <taxon>Diptera</taxon>
        <taxon>Nematocera</taxon>
        <taxon>Chironomoidea</taxon>
        <taxon>Chironomidae</taxon>
        <taxon>Chironominae</taxon>
        <taxon>Polypedilum</taxon>
        <taxon>Polypedilum</taxon>
    </lineage>
</organism>
<dbReference type="EMBL" id="JADBJN010000001">
    <property type="protein sequence ID" value="KAG5683543.1"/>
    <property type="molecule type" value="Genomic_DNA"/>
</dbReference>
<evidence type="ECO:0000256" key="1">
    <source>
        <dbReference type="SAM" id="MobiDB-lite"/>
    </source>
</evidence>
<feature type="compositionally biased region" description="Acidic residues" evidence="1">
    <location>
        <begin position="101"/>
        <end position="117"/>
    </location>
</feature>
<feature type="compositionally biased region" description="Low complexity" evidence="1">
    <location>
        <begin position="86"/>
        <end position="96"/>
    </location>
</feature>
<feature type="region of interest" description="Disordered" evidence="1">
    <location>
        <begin position="74"/>
        <end position="118"/>
    </location>
</feature>
<comment type="caution">
    <text evidence="2">The sequence shown here is derived from an EMBL/GenBank/DDBJ whole genome shotgun (WGS) entry which is preliminary data.</text>
</comment>
<evidence type="ECO:0000313" key="3">
    <source>
        <dbReference type="Proteomes" id="UP001107558"/>
    </source>
</evidence>
<feature type="region of interest" description="Disordered" evidence="1">
    <location>
        <begin position="159"/>
        <end position="190"/>
    </location>
</feature>
<sequence length="932" mass="107454">MSDEKQKKSEYPCNNCQEIIDINAEEEIEGTTYLKCYAGVELNIFDCKNFVHVECAEGKNLIAANGHYYCQLHKHHPRKPDKNDQNSKQNQQTTQKGVTYELDDSESESDVNIESESESINQTIFNKTSLGGEDNFNGDNTNQMILKMLMKMQKDIDKLKNKKSKSSLPAYSPQYSRKSESKNFDKPCTSKQSDKIFRNLHKNHRNESPIRERSLDDILSSSFNRSQKDTSFSRNSSDVDNVTKQLMELQMLEAKRNISRSLPIINSINYEWKIFYKSFLDTECLFSKTENVRRLQDAIQCDEIKKIGGMSLFSQETYMDALAVIDKKIGRSEVLLLDEKNKLIQQEPLRGNNIKETISFIERVKNYSSLVSKLGNLADKTDSSLIAHISRTLPFDLKNKWRVQYRKIYDEYGTVYLSQMSLWLDTAVADYETDLLFERMDPYTQGTSRSSDNKNQKNFKQKENRKLFLNATSDTENNKQKRENFSKTKSPNNYCWFHDKPGHSSLLCYTLLAKSGKVTDLAKAKNICTFSLSTKGQTSKEIRVLKISHVEKIKKINTNFNTSSSSNEPKKDSKNENESSHNATNNFNACHGLDAEDFAQEPWTVREINLMNYRVNNNSHEKNTIKNPEKYTASTLLPIVVVDLTHNGKNMRCALMLDTGSEVSLLDEKFASFLEAPSINRALSLQWSGGKTRTDLQSGLIKIKAKGVHKNAKSYDIFFRTIKDLGIPDQRFNAKEMKEKFYHLKKLPLESYSKIVGILGQDQNQFLKQIQWIENKRSNKESPIAIFTQLGYAVMGHSCPLEKLYHHLSQVSTQQNLSHKVDKTFLPECDEEELIKMQDSAMGLEFMLPYENDRKIADDVEALAILKREVKKFENKNKYEAPLLWRDKNVTLPTEESLKVALRRLRILINHAMRIGKFDEVKNQIKNLLDKN</sequence>
<reference evidence="2" key="1">
    <citation type="submission" date="2021-03" db="EMBL/GenBank/DDBJ databases">
        <title>Chromosome level genome of the anhydrobiotic midge Polypedilum vanderplanki.</title>
        <authorList>
            <person name="Yoshida Y."/>
            <person name="Kikawada T."/>
            <person name="Gusev O."/>
        </authorList>
    </citation>
    <scope>NUCLEOTIDE SEQUENCE</scope>
    <source>
        <strain evidence="2">NIAS01</strain>
        <tissue evidence="2">Whole body or cell culture</tissue>
    </source>
</reference>
<dbReference type="PANTHER" id="PTHR47331">
    <property type="entry name" value="PHD-TYPE DOMAIN-CONTAINING PROTEIN"/>
    <property type="match status" value="1"/>
</dbReference>
<feature type="compositionally biased region" description="Low complexity" evidence="1">
    <location>
        <begin position="558"/>
        <end position="567"/>
    </location>
</feature>
<proteinExistence type="predicted"/>
<evidence type="ECO:0000313" key="2">
    <source>
        <dbReference type="EMBL" id="KAG5683543.1"/>
    </source>
</evidence>
<dbReference type="OrthoDB" id="8061743at2759"/>
<dbReference type="PANTHER" id="PTHR47331:SF5">
    <property type="entry name" value="RIBONUCLEASE H"/>
    <property type="match status" value="1"/>
</dbReference>